<keyword evidence="2" id="KW-0812">Transmembrane</keyword>
<reference evidence="3" key="1">
    <citation type="submission" date="2018-05" db="EMBL/GenBank/DDBJ databases">
        <authorList>
            <person name="Lanie J.A."/>
            <person name="Ng W.-L."/>
            <person name="Kazmierczak K.M."/>
            <person name="Andrzejewski T.M."/>
            <person name="Davidsen T.M."/>
            <person name="Wayne K.J."/>
            <person name="Tettelin H."/>
            <person name="Glass J.I."/>
            <person name="Rusch D."/>
            <person name="Podicherti R."/>
            <person name="Tsui H.-C.T."/>
            <person name="Winkler M.E."/>
        </authorList>
    </citation>
    <scope>NUCLEOTIDE SEQUENCE</scope>
</reference>
<evidence type="ECO:0000256" key="2">
    <source>
        <dbReference type="SAM" id="Phobius"/>
    </source>
</evidence>
<feature type="compositionally biased region" description="Polar residues" evidence="1">
    <location>
        <begin position="112"/>
        <end position="131"/>
    </location>
</feature>
<feature type="transmembrane region" description="Helical" evidence="2">
    <location>
        <begin position="32"/>
        <end position="51"/>
    </location>
</feature>
<feature type="compositionally biased region" description="Basic and acidic residues" evidence="1">
    <location>
        <begin position="87"/>
        <end position="98"/>
    </location>
</feature>
<keyword evidence="2" id="KW-0472">Membrane</keyword>
<evidence type="ECO:0008006" key="4">
    <source>
        <dbReference type="Google" id="ProtNLM"/>
    </source>
</evidence>
<keyword evidence="2" id="KW-1133">Transmembrane helix</keyword>
<sequence>MRIYSGNTSGSVITVYYHSNDTEAYVDERSQVLLSTLLGTVIGAVVGGLYLTERGRRVRDQIEPTLDSFVSEIERVRGTVDKAREAAREGREAFEDAMRVATPTPSEPVEGSGSNDTSWATSGARKVSSSS</sequence>
<dbReference type="EMBL" id="UINC01230571">
    <property type="protein sequence ID" value="SVE62758.1"/>
    <property type="molecule type" value="Genomic_DNA"/>
</dbReference>
<proteinExistence type="predicted"/>
<gene>
    <name evidence="3" type="ORF">METZ01_LOCUS515612</name>
</gene>
<dbReference type="AlphaFoldDB" id="A0A383F2Z7"/>
<accession>A0A383F2Z7</accession>
<evidence type="ECO:0000313" key="3">
    <source>
        <dbReference type="EMBL" id="SVE62758.1"/>
    </source>
</evidence>
<evidence type="ECO:0000256" key="1">
    <source>
        <dbReference type="SAM" id="MobiDB-lite"/>
    </source>
</evidence>
<organism evidence="3">
    <name type="scientific">marine metagenome</name>
    <dbReference type="NCBI Taxonomy" id="408172"/>
    <lineage>
        <taxon>unclassified sequences</taxon>
        <taxon>metagenomes</taxon>
        <taxon>ecological metagenomes</taxon>
    </lineage>
</organism>
<feature type="region of interest" description="Disordered" evidence="1">
    <location>
        <begin position="87"/>
        <end position="131"/>
    </location>
</feature>
<name>A0A383F2Z7_9ZZZZ</name>
<protein>
    <recommendedName>
        <fullName evidence="4">YtxH domain-containing protein</fullName>
    </recommendedName>
</protein>